<dbReference type="GO" id="GO:0006826">
    <property type="term" value="P:iron ion transport"/>
    <property type="evidence" value="ECO:0007669"/>
    <property type="project" value="UniProtKB-KW"/>
</dbReference>
<evidence type="ECO:0000256" key="7">
    <source>
        <dbReference type="ARBA" id="ARBA00023065"/>
    </source>
</evidence>
<feature type="domain" description="TonB-dependent receptor-like beta-barrel" evidence="14">
    <location>
        <begin position="341"/>
        <end position="777"/>
    </location>
</feature>
<evidence type="ECO:0000259" key="14">
    <source>
        <dbReference type="Pfam" id="PF00593"/>
    </source>
</evidence>
<feature type="region of interest" description="Disordered" evidence="13">
    <location>
        <begin position="58"/>
        <end position="101"/>
    </location>
</feature>
<evidence type="ECO:0000313" key="17">
    <source>
        <dbReference type="Proteomes" id="UP000577891"/>
    </source>
</evidence>
<feature type="domain" description="TonB-dependent receptor plug" evidence="15">
    <location>
        <begin position="117"/>
        <end position="225"/>
    </location>
</feature>
<feature type="compositionally biased region" description="Low complexity" evidence="13">
    <location>
        <begin position="58"/>
        <end position="70"/>
    </location>
</feature>
<keyword evidence="9 11" id="KW-0472">Membrane</keyword>
<dbReference type="InterPro" id="IPR000531">
    <property type="entry name" value="Beta-barrel_TonB"/>
</dbReference>
<evidence type="ECO:0000256" key="2">
    <source>
        <dbReference type="ARBA" id="ARBA00022448"/>
    </source>
</evidence>
<evidence type="ECO:0000256" key="9">
    <source>
        <dbReference type="ARBA" id="ARBA00023136"/>
    </source>
</evidence>
<dbReference type="GO" id="GO:0009279">
    <property type="term" value="C:cell outer membrane"/>
    <property type="evidence" value="ECO:0007669"/>
    <property type="project" value="UniProtKB-SubCell"/>
</dbReference>
<proteinExistence type="inferred from homology"/>
<keyword evidence="7" id="KW-0406">Ion transport</keyword>
<dbReference type="Proteomes" id="UP000577891">
    <property type="component" value="Unassembled WGS sequence"/>
</dbReference>
<keyword evidence="10 11" id="KW-0998">Cell outer membrane</keyword>
<dbReference type="AlphaFoldDB" id="A0A7W4P489"/>
<evidence type="ECO:0000256" key="12">
    <source>
        <dbReference type="RuleBase" id="RU003357"/>
    </source>
</evidence>
<dbReference type="InterPro" id="IPR036942">
    <property type="entry name" value="Beta-barrel_TonB_sf"/>
</dbReference>
<accession>A0A7W4P489</accession>
<keyword evidence="6" id="KW-0408">Iron</keyword>
<dbReference type="Pfam" id="PF00593">
    <property type="entry name" value="TonB_dep_Rec_b-barrel"/>
    <property type="match status" value="1"/>
</dbReference>
<evidence type="ECO:0000313" key="16">
    <source>
        <dbReference type="EMBL" id="MBB2173490.1"/>
    </source>
</evidence>
<sequence length="812" mass="88676">MPHRITPMLTWVSPETPRMPPVNLIAPGGALPARTVRLPLRAALSTILCMGAPGVAAAAATPAPDTGTAASRPAHPAKARPNTATIHPPAATPPRPAESTSRLEAITVTADRRSQNAQNVPSSIAVITGRDLVARNVNTVFDLQYLTPSLQVTPQFGSGQPAFTIRGVGFNDYASNNAPTVGIYLDEVANPVPFASNGMMFDISRVEVLRGPQGTLYGRNTTGGAINYILNHPTDSFHAGLTGQYGRFDAGKVEGYLSGPVGRYIKVRLSGQTQQGGAWQHDDQGAHLGNVDRGAARLLVEAAPTDSMKVTLNIHGSRDRSDANGLHLYSPLRSLNILYGNAYPIYPADTDRDIAHWGTSPQFAREIGISPNAKPFSHIDTGGLSLRIDQDFAAFRLTELASYDAAARQEYDNYDASSLAIADVYYQSRANVFSNELRFTSRGPSRLSWVGGIYYSNQYLSDQYHSGFMNAYGFDRVVKYSQMVNTISGFGQATYRLLDKLSITGGLRIEHEARSLYDFQSYMLSGSDPGNAPFGPRQHYDYTKPSAKFAIQYIPIRNDMLYASYSHGIKSGGFTTYNTAAPQISTKPFKAETIDAWELGNKLDLPRQNLRLNLSSFYYDYHGQQIQSAVVNPQTGLVGSIVNAPHSHLYGLEFEAEWSPLPGLTLTQSGGWAIGQFDNFYSILRADRINGTYVGVYASRKGDSLPAPKLTLNGSAAYRWSMGDYTLTTSMNYSLRSTYRSLFGPLYNVAGYTLWGANLSFGPKNNRWTVAAFGNNIFNKRYDVERNYFVNGDTVALAGMPAIWGVRAAISY</sequence>
<evidence type="ECO:0000256" key="5">
    <source>
        <dbReference type="ARBA" id="ARBA00022692"/>
    </source>
</evidence>
<protein>
    <submittedName>
        <fullName evidence="16">TonB-dependent receptor</fullName>
    </submittedName>
</protein>
<name>A0A7W4P489_9PROT</name>
<evidence type="ECO:0000256" key="1">
    <source>
        <dbReference type="ARBA" id="ARBA00004571"/>
    </source>
</evidence>
<keyword evidence="2 11" id="KW-0813">Transport</keyword>
<dbReference type="PROSITE" id="PS52016">
    <property type="entry name" value="TONB_DEPENDENT_REC_3"/>
    <property type="match status" value="1"/>
</dbReference>
<keyword evidence="8 12" id="KW-0798">TonB box</keyword>
<dbReference type="SUPFAM" id="SSF56935">
    <property type="entry name" value="Porins"/>
    <property type="match status" value="1"/>
</dbReference>
<evidence type="ECO:0000256" key="11">
    <source>
        <dbReference type="PROSITE-ProRule" id="PRU01360"/>
    </source>
</evidence>
<evidence type="ECO:0000256" key="6">
    <source>
        <dbReference type="ARBA" id="ARBA00023004"/>
    </source>
</evidence>
<gene>
    <name evidence="16" type="ORF">HLH35_15420</name>
</gene>
<dbReference type="PANTHER" id="PTHR32552">
    <property type="entry name" value="FERRICHROME IRON RECEPTOR-RELATED"/>
    <property type="match status" value="1"/>
</dbReference>
<evidence type="ECO:0000256" key="8">
    <source>
        <dbReference type="ARBA" id="ARBA00023077"/>
    </source>
</evidence>
<comment type="subcellular location">
    <subcellularLocation>
        <location evidence="1 11">Cell outer membrane</location>
        <topology evidence="1 11">Multi-pass membrane protein</topology>
    </subcellularLocation>
</comment>
<dbReference type="PANTHER" id="PTHR32552:SF81">
    <property type="entry name" value="TONB-DEPENDENT OUTER MEMBRANE RECEPTOR"/>
    <property type="match status" value="1"/>
</dbReference>
<dbReference type="InterPro" id="IPR012910">
    <property type="entry name" value="Plug_dom"/>
</dbReference>
<dbReference type="EMBL" id="JABEQE010000015">
    <property type="protein sequence ID" value="MBB2173490.1"/>
    <property type="molecule type" value="Genomic_DNA"/>
</dbReference>
<evidence type="ECO:0000256" key="13">
    <source>
        <dbReference type="SAM" id="MobiDB-lite"/>
    </source>
</evidence>
<evidence type="ECO:0000256" key="3">
    <source>
        <dbReference type="ARBA" id="ARBA00022452"/>
    </source>
</evidence>
<dbReference type="Pfam" id="PF07715">
    <property type="entry name" value="Plug"/>
    <property type="match status" value="1"/>
</dbReference>
<evidence type="ECO:0000256" key="4">
    <source>
        <dbReference type="ARBA" id="ARBA00022496"/>
    </source>
</evidence>
<keyword evidence="17" id="KW-1185">Reference proteome</keyword>
<organism evidence="16 17">
    <name type="scientific">Gluconacetobacter asukensis</name>
    <dbReference type="NCBI Taxonomy" id="1017181"/>
    <lineage>
        <taxon>Bacteria</taxon>
        <taxon>Pseudomonadati</taxon>
        <taxon>Pseudomonadota</taxon>
        <taxon>Alphaproteobacteria</taxon>
        <taxon>Acetobacterales</taxon>
        <taxon>Acetobacteraceae</taxon>
        <taxon>Gluconacetobacter</taxon>
    </lineage>
</organism>
<evidence type="ECO:0000259" key="15">
    <source>
        <dbReference type="Pfam" id="PF07715"/>
    </source>
</evidence>
<comment type="caution">
    <text evidence="16">The sequence shown here is derived from an EMBL/GenBank/DDBJ whole genome shotgun (WGS) entry which is preliminary data.</text>
</comment>
<comment type="similarity">
    <text evidence="11 12">Belongs to the TonB-dependent receptor family.</text>
</comment>
<keyword evidence="3 11" id="KW-1134">Transmembrane beta strand</keyword>
<keyword evidence="5 11" id="KW-0812">Transmembrane</keyword>
<dbReference type="Gene3D" id="2.40.170.20">
    <property type="entry name" value="TonB-dependent receptor, beta-barrel domain"/>
    <property type="match status" value="1"/>
</dbReference>
<dbReference type="InterPro" id="IPR039426">
    <property type="entry name" value="TonB-dep_rcpt-like"/>
</dbReference>
<keyword evidence="4" id="KW-0410">Iron transport</keyword>
<keyword evidence="16" id="KW-0675">Receptor</keyword>
<evidence type="ECO:0000256" key="10">
    <source>
        <dbReference type="ARBA" id="ARBA00023237"/>
    </source>
</evidence>
<reference evidence="16 17" key="1">
    <citation type="submission" date="2020-04" db="EMBL/GenBank/DDBJ databases">
        <title>Description of novel Gluconacetobacter.</title>
        <authorList>
            <person name="Sombolestani A."/>
        </authorList>
    </citation>
    <scope>NUCLEOTIDE SEQUENCE [LARGE SCALE GENOMIC DNA]</scope>
    <source>
        <strain evidence="16 17">LMG 27724</strain>
    </source>
</reference>